<dbReference type="OrthoDB" id="16816at2759"/>
<evidence type="ECO:0000256" key="2">
    <source>
        <dbReference type="ARBA" id="ARBA00022679"/>
    </source>
</evidence>
<keyword evidence="1" id="KW-0489">Methyltransferase</keyword>
<dbReference type="EMBL" id="LXWW01000155">
    <property type="protein sequence ID" value="OAO15309.1"/>
    <property type="molecule type" value="Genomic_DNA"/>
</dbReference>
<dbReference type="Pfam" id="PF08241">
    <property type="entry name" value="Methyltransf_11"/>
    <property type="match status" value="1"/>
</dbReference>
<keyword evidence="2" id="KW-0808">Transferase</keyword>
<proteinExistence type="predicted"/>
<dbReference type="GO" id="GO:0008757">
    <property type="term" value="F:S-adenosylmethionine-dependent methyltransferase activity"/>
    <property type="evidence" value="ECO:0007669"/>
    <property type="project" value="InterPro"/>
</dbReference>
<name>A0A196SH67_BLAHN</name>
<dbReference type="Proteomes" id="UP000078348">
    <property type="component" value="Unassembled WGS sequence"/>
</dbReference>
<keyword evidence="5" id="KW-1185">Reference proteome</keyword>
<comment type="caution">
    <text evidence="4">The sequence shown here is derived from an EMBL/GenBank/DDBJ whole genome shotgun (WGS) entry which is preliminary data.</text>
</comment>
<dbReference type="Gene3D" id="3.40.50.150">
    <property type="entry name" value="Vaccinia Virus protein VP39"/>
    <property type="match status" value="1"/>
</dbReference>
<protein>
    <submittedName>
        <fullName evidence="4">NADH dehydrogenase 1 alpha subcomplex assembly factor 5</fullName>
    </submittedName>
</protein>
<dbReference type="PANTHER" id="PTHR13090">
    <property type="entry name" value="ARGININE-HYDROXYLASE NDUFAF5, MITOCHONDRIAL"/>
    <property type="match status" value="1"/>
</dbReference>
<dbReference type="SUPFAM" id="SSF53335">
    <property type="entry name" value="S-adenosyl-L-methionine-dependent methyltransferases"/>
    <property type="match status" value="1"/>
</dbReference>
<evidence type="ECO:0000313" key="4">
    <source>
        <dbReference type="EMBL" id="OAO15309.1"/>
    </source>
</evidence>
<feature type="domain" description="Methyltransferase type 11" evidence="3">
    <location>
        <begin position="73"/>
        <end position="171"/>
    </location>
</feature>
<dbReference type="AlphaFoldDB" id="A0A196SH67"/>
<evidence type="ECO:0000256" key="1">
    <source>
        <dbReference type="ARBA" id="ARBA00022603"/>
    </source>
</evidence>
<accession>A0A196SH67</accession>
<organism evidence="4 5">
    <name type="scientific">Blastocystis sp. subtype 1 (strain ATCC 50177 / NandII)</name>
    <dbReference type="NCBI Taxonomy" id="478820"/>
    <lineage>
        <taxon>Eukaryota</taxon>
        <taxon>Sar</taxon>
        <taxon>Stramenopiles</taxon>
        <taxon>Bigyra</taxon>
        <taxon>Opalozoa</taxon>
        <taxon>Opalinata</taxon>
        <taxon>Blastocystidae</taxon>
        <taxon>Blastocystis</taxon>
    </lineage>
</organism>
<dbReference type="CDD" id="cd02440">
    <property type="entry name" value="AdoMet_MTases"/>
    <property type="match status" value="1"/>
</dbReference>
<gene>
    <name evidence="4" type="ORF">AV274_2983</name>
</gene>
<dbReference type="PANTHER" id="PTHR13090:SF1">
    <property type="entry name" value="ARGININE-HYDROXYLASE NDUFAF5, MITOCHONDRIAL"/>
    <property type="match status" value="1"/>
</dbReference>
<dbReference type="InterPro" id="IPR050602">
    <property type="entry name" value="Malonyl-ACP_OMT"/>
</dbReference>
<dbReference type="InterPro" id="IPR029063">
    <property type="entry name" value="SAM-dependent_MTases_sf"/>
</dbReference>
<evidence type="ECO:0000313" key="5">
    <source>
        <dbReference type="Proteomes" id="UP000078348"/>
    </source>
</evidence>
<evidence type="ECO:0000259" key="3">
    <source>
        <dbReference type="Pfam" id="PF08241"/>
    </source>
</evidence>
<dbReference type="GO" id="GO:0032259">
    <property type="term" value="P:methylation"/>
    <property type="evidence" value="ECO:0007669"/>
    <property type="project" value="UniProtKB-KW"/>
</dbReference>
<dbReference type="STRING" id="478820.A0A196SH67"/>
<dbReference type="InterPro" id="IPR013216">
    <property type="entry name" value="Methyltransf_11"/>
</dbReference>
<reference evidence="4 5" key="1">
    <citation type="submission" date="2016-05" db="EMBL/GenBank/DDBJ databases">
        <title>Nuclear genome of Blastocystis sp. subtype 1 NandII.</title>
        <authorList>
            <person name="Gentekaki E."/>
            <person name="Curtis B."/>
            <person name="Stairs C."/>
            <person name="Eme L."/>
            <person name="Herman E."/>
            <person name="Klimes V."/>
            <person name="Arias M.C."/>
            <person name="Elias M."/>
            <person name="Hilliou F."/>
            <person name="Klute M."/>
            <person name="Malik S.-B."/>
            <person name="Pightling A."/>
            <person name="Rachubinski R."/>
            <person name="Salas D."/>
            <person name="Schlacht A."/>
            <person name="Suga H."/>
            <person name="Archibald J."/>
            <person name="Ball S.G."/>
            <person name="Clark G."/>
            <person name="Dacks J."/>
            <person name="Van Der Giezen M."/>
            <person name="Tsaousis A."/>
            <person name="Roger A."/>
        </authorList>
    </citation>
    <scope>NUCLEOTIDE SEQUENCE [LARGE SCALE GENOMIC DNA]</scope>
    <source>
        <strain evidence="5">ATCC 50177 / NandII</strain>
    </source>
</reference>
<sequence length="325" mass="37465">MLRTARELHRRSGIFVRLFSDRQTIFDRDAVVHHRDVLAKRKDMEDYAYLRNDVMDQLIERTAVINRSFPVAVDLGCWDGKLEEKLRARNDIKTLYECDGSFNMLQLARSKYSQSNSNIKTTYVQVNEEFLPFKNHCANVVFSPLYLHWTNDILRTLREIYRILIPDGFFIGAMFAASTLHELREVMETAEQSVEKVLSPHVSPLPTPGSIGDALSEAGFIITSVSSTPVTVEYRDIYQLMHHLRGMGENNALTNRRHFVSRHTLKEADRLYKEKYPSEHGGINATFELAYFCGWTVCEETKQLLRPKHPTVSLDDVLNSGKYLS</sequence>